<evidence type="ECO:0000256" key="7">
    <source>
        <dbReference type="PROSITE-ProRule" id="PRU00125"/>
    </source>
</evidence>
<evidence type="ECO:0000313" key="12">
    <source>
        <dbReference type="WBParaSite" id="ECPE_0000430501-mRNA-1"/>
    </source>
</evidence>
<gene>
    <name evidence="10" type="ORF">ECPE_LOCUS4296</name>
</gene>
<dbReference type="InterPro" id="IPR036872">
    <property type="entry name" value="CH_dom_sf"/>
</dbReference>
<dbReference type="GO" id="GO:0046872">
    <property type="term" value="F:metal ion binding"/>
    <property type="evidence" value="ECO:0007669"/>
    <property type="project" value="UniProtKB-KW"/>
</dbReference>
<dbReference type="Proteomes" id="UP000272942">
    <property type="component" value="Unassembled WGS sequence"/>
</dbReference>
<evidence type="ECO:0000256" key="6">
    <source>
        <dbReference type="ARBA" id="ARBA00023203"/>
    </source>
</evidence>
<dbReference type="InterPro" id="IPR001781">
    <property type="entry name" value="Znf_LIM"/>
</dbReference>
<evidence type="ECO:0000256" key="2">
    <source>
        <dbReference type="ARBA" id="ARBA00022490"/>
    </source>
</evidence>
<evidence type="ECO:0000259" key="9">
    <source>
        <dbReference type="PROSITE" id="PS50023"/>
    </source>
</evidence>
<evidence type="ECO:0000256" key="8">
    <source>
        <dbReference type="SAM" id="MobiDB-lite"/>
    </source>
</evidence>
<evidence type="ECO:0000256" key="3">
    <source>
        <dbReference type="ARBA" id="ARBA00022723"/>
    </source>
</evidence>
<dbReference type="SUPFAM" id="SSF47576">
    <property type="entry name" value="Calponin-homology domain, CH-domain"/>
    <property type="match status" value="1"/>
</dbReference>
<dbReference type="PROSITE" id="PS50023">
    <property type="entry name" value="LIM_DOMAIN_2"/>
    <property type="match status" value="1"/>
</dbReference>
<protein>
    <submittedName>
        <fullName evidence="12">LIM zinc-binding domain-containing protein</fullName>
    </submittedName>
</protein>
<keyword evidence="5 7" id="KW-0440">LIM domain</keyword>
<feature type="region of interest" description="Disordered" evidence="8">
    <location>
        <begin position="709"/>
        <end position="728"/>
    </location>
</feature>
<dbReference type="Gene3D" id="3.50.50.60">
    <property type="entry name" value="FAD/NAD(P)-binding domain"/>
    <property type="match status" value="1"/>
</dbReference>
<accession>A0A183ABG1</accession>
<dbReference type="PANTHER" id="PTHR23167:SF35">
    <property type="entry name" value="[F-ACTIN]-MONOOXYGENASE MICAL1"/>
    <property type="match status" value="1"/>
</dbReference>
<evidence type="ECO:0000256" key="1">
    <source>
        <dbReference type="ARBA" id="ARBA00004496"/>
    </source>
</evidence>
<reference evidence="12" key="1">
    <citation type="submission" date="2016-06" db="UniProtKB">
        <authorList>
            <consortium name="WormBaseParasite"/>
        </authorList>
    </citation>
    <scope>IDENTIFICATION</scope>
</reference>
<dbReference type="AlphaFoldDB" id="A0A183ABG1"/>
<feature type="region of interest" description="Disordered" evidence="8">
    <location>
        <begin position="1"/>
        <end position="21"/>
    </location>
</feature>
<feature type="compositionally biased region" description="Pro residues" evidence="8">
    <location>
        <begin position="8"/>
        <end position="21"/>
    </location>
</feature>
<dbReference type="SMART" id="SM00132">
    <property type="entry name" value="LIM"/>
    <property type="match status" value="1"/>
</dbReference>
<keyword evidence="6" id="KW-0009">Actin-binding</keyword>
<keyword evidence="2" id="KW-0963">Cytoplasm</keyword>
<reference evidence="10 11" key="2">
    <citation type="submission" date="2018-11" db="EMBL/GenBank/DDBJ databases">
        <authorList>
            <consortium name="Pathogen Informatics"/>
        </authorList>
    </citation>
    <scope>NUCLEOTIDE SEQUENCE [LARGE SCALE GENOMIC DNA]</scope>
    <source>
        <strain evidence="10 11">Egypt</strain>
    </source>
</reference>
<feature type="compositionally biased region" description="Basic and acidic residues" evidence="8">
    <location>
        <begin position="851"/>
        <end position="862"/>
    </location>
</feature>
<sequence length="927" mass="103136">MHCRLSDPYPPPSTTPPPPFAGFPSKELRCRLALAITVNFVNYHTPAETQVEEISGVSSIFNQQFFARLAADTGIDLENIVYYKDETHYFVMTAKKHSLLAKGVLKQDREDSNSLLSPDNVDKQALQAYARETAHYVTKGQLVQLDFAVNARGEPDVEVFDFTRMFAAEYSCRIIERSDLLLMQCLIGDGLFEPFWPTGSGCALGFLSALDAAWAVSRLAAGMHPLQVIVQRESVYQRLSQTTAQNMPPNFSDYTLDPRTRYVRCDLNLFSPAQVRHLYSLKGGKGIKLTKNWYQEINGSIKAGSNPLRDQLNLARSMLTRTGDGDGLNQHTSVPDCNLALLRWFRFRLAFYESLELIEPVHDLSPTQWESGANLLCLIHLYRPDLVPELEQFVLDPDTQSDPRSVLNGDLGVPHPKPSLIRACGLLIEHFNVEFVADFDKGNTTTTYPRSDTDWQWYLTLVQEALSQLHMAGPPSIAASSKQAKSLTRTQSMMTPSNFLNKSPVKTVLNSLAISPKRKPVLEKQFDPSQTNGRVRGVFREDPTWSVEKGLLLKRRAELIATLQDPASTKRRSPIPPHLRPSLENANIDRAKKFVVSHMALHSIADRDNGAAEIQPSMIKPITVPESVARLFAPRKGSAHCYVCDKRLYLIERLMAFGLFFHRHCFRCSECGSQLQTDKATCVRATSRDERDKFFCPAHSQAANLVPSVASGKTTPKPRANHNSTGVSLEARLRAGEFPFGPPDRSNPTQNPSVSFLSSTRAQSLADLIPHNRPPPTMPSAVLPTRPGHSALLAGLRGVDDAEEIMGVPSPIGRPLRHPLHMLRDSSSSSASPERRPPSQPHRRRIGPAGDELRPNGIRDDAAPGPDCYLAGHLGLPEVERRANWELNQSGAWPDASIPDILEHMSYYTRMYDALVTARLTGIASDR</sequence>
<dbReference type="EMBL" id="UZAN01041166">
    <property type="protein sequence ID" value="VDP72193.1"/>
    <property type="molecule type" value="Genomic_DNA"/>
</dbReference>
<keyword evidence="11" id="KW-1185">Reference proteome</keyword>
<dbReference type="Pfam" id="PF00412">
    <property type="entry name" value="LIM"/>
    <property type="match status" value="1"/>
</dbReference>
<feature type="region of interest" description="Disordered" evidence="8">
    <location>
        <begin position="736"/>
        <end position="758"/>
    </location>
</feature>
<evidence type="ECO:0000256" key="4">
    <source>
        <dbReference type="ARBA" id="ARBA00022833"/>
    </source>
</evidence>
<feature type="region of interest" description="Disordered" evidence="8">
    <location>
        <begin position="806"/>
        <end position="864"/>
    </location>
</feature>
<dbReference type="Gene3D" id="2.10.110.10">
    <property type="entry name" value="Cysteine Rich Protein"/>
    <property type="match status" value="1"/>
</dbReference>
<dbReference type="GO" id="GO:0005737">
    <property type="term" value="C:cytoplasm"/>
    <property type="evidence" value="ECO:0007669"/>
    <property type="project" value="UniProtKB-SubCell"/>
</dbReference>
<name>A0A183ABG1_9TREM</name>
<dbReference type="WBParaSite" id="ECPE_0000430501-mRNA-1">
    <property type="protein sequence ID" value="ECPE_0000430501-mRNA-1"/>
    <property type="gene ID" value="ECPE_0000430501"/>
</dbReference>
<evidence type="ECO:0000313" key="11">
    <source>
        <dbReference type="Proteomes" id="UP000272942"/>
    </source>
</evidence>
<feature type="compositionally biased region" description="Polar residues" evidence="8">
    <location>
        <begin position="746"/>
        <end position="758"/>
    </location>
</feature>
<feature type="domain" description="LIM zinc-binding" evidence="9">
    <location>
        <begin position="639"/>
        <end position="707"/>
    </location>
</feature>
<dbReference type="CDD" id="cd09358">
    <property type="entry name" value="LIM_Mical_like"/>
    <property type="match status" value="1"/>
</dbReference>
<keyword evidence="3 7" id="KW-0479">Metal-binding</keyword>
<dbReference type="PROSITE" id="PS00478">
    <property type="entry name" value="LIM_DOMAIN_1"/>
    <property type="match status" value="1"/>
</dbReference>
<dbReference type="SUPFAM" id="SSF57716">
    <property type="entry name" value="Glucocorticoid receptor-like (DNA-binding domain)"/>
    <property type="match status" value="1"/>
</dbReference>
<dbReference type="PANTHER" id="PTHR23167">
    <property type="entry name" value="CALPONIN HOMOLOGY DOMAIN-CONTAINING PROTEIN DDB_G0272472-RELATED"/>
    <property type="match status" value="1"/>
</dbReference>
<keyword evidence="4 7" id="KW-0862">Zinc</keyword>
<feature type="region of interest" description="Disordered" evidence="8">
    <location>
        <begin position="767"/>
        <end position="786"/>
    </location>
</feature>
<evidence type="ECO:0000256" key="5">
    <source>
        <dbReference type="ARBA" id="ARBA00023038"/>
    </source>
</evidence>
<dbReference type="OrthoDB" id="20799at2759"/>
<dbReference type="GO" id="GO:0003779">
    <property type="term" value="F:actin binding"/>
    <property type="evidence" value="ECO:0007669"/>
    <property type="project" value="UniProtKB-KW"/>
</dbReference>
<dbReference type="InterPro" id="IPR036188">
    <property type="entry name" value="FAD/NAD-bd_sf"/>
</dbReference>
<comment type="subcellular location">
    <subcellularLocation>
        <location evidence="1">Cytoplasm</location>
    </subcellularLocation>
</comment>
<dbReference type="InterPro" id="IPR050540">
    <property type="entry name" value="F-actin_Monoox_Mical"/>
</dbReference>
<evidence type="ECO:0000313" key="10">
    <source>
        <dbReference type="EMBL" id="VDP72193.1"/>
    </source>
</evidence>
<proteinExistence type="predicted"/>
<dbReference type="InterPro" id="IPR057494">
    <property type="entry name" value="Rossman_Mical"/>
</dbReference>
<dbReference type="Pfam" id="PF25413">
    <property type="entry name" value="Rossman_Mical"/>
    <property type="match status" value="1"/>
</dbReference>
<organism evidence="12">
    <name type="scientific">Echinostoma caproni</name>
    <dbReference type="NCBI Taxonomy" id="27848"/>
    <lineage>
        <taxon>Eukaryota</taxon>
        <taxon>Metazoa</taxon>
        <taxon>Spiralia</taxon>
        <taxon>Lophotrochozoa</taxon>
        <taxon>Platyhelminthes</taxon>
        <taxon>Trematoda</taxon>
        <taxon>Digenea</taxon>
        <taxon>Plagiorchiida</taxon>
        <taxon>Echinostomata</taxon>
        <taxon>Echinostomatoidea</taxon>
        <taxon>Echinostomatidae</taxon>
        <taxon>Echinostoma</taxon>
    </lineage>
</organism>